<name>A0A2R8CFU4_9RHOB</name>
<organism evidence="1 2">
    <name type="scientific">Falsiruegeria mediterranea M17</name>
    <dbReference type="NCBI Taxonomy" id="1200281"/>
    <lineage>
        <taxon>Bacteria</taxon>
        <taxon>Pseudomonadati</taxon>
        <taxon>Pseudomonadota</taxon>
        <taxon>Alphaproteobacteria</taxon>
        <taxon>Rhodobacterales</taxon>
        <taxon>Roseobacteraceae</taxon>
        <taxon>Falsiruegeria</taxon>
    </lineage>
</organism>
<protein>
    <submittedName>
        <fullName evidence="1">Uncharacterized protein</fullName>
    </submittedName>
</protein>
<reference evidence="2" key="1">
    <citation type="submission" date="2018-03" db="EMBL/GenBank/DDBJ databases">
        <authorList>
            <person name="Rodrigo-Torres L."/>
            <person name="Arahal R. D."/>
            <person name="Lucena T."/>
        </authorList>
    </citation>
    <scope>NUCLEOTIDE SEQUENCE [LARGE SCALE GENOMIC DNA]</scope>
    <source>
        <strain evidence="2">CECT 7615</strain>
    </source>
</reference>
<sequence>MGHQRIVTIATAQGICAIGACNQVVDAVADQGHARGRGFIRGAQNLNLIDRSQGAVHRGQDRIGAAARALIGEVTSIIHVIDVIAAIAEHPVRPGPAIKRVVARVAAQRVDDVGTGQGNSLDATQVIGLNVLDLRSGGQGHADRCADGVGAAACGLGHGGVFGGDIKQIVTSATCKRAACSVPGVERVVARPTLQHIHALIPIDQVVAAQAVNRVVAAPGIDHVIARGAGQAVVAGQIAGDRRVRGQLRRLGIGQGLIGKDDPLDILADQLAAVGGLQQQPHPLQGARRLGRGDVQHHLIHAGPAQHRVIAIMDEQPIIAAVAHQAVVAIGAIDVVVEVVAHQAHAGGRGFIERPQLFDELGRTQLQVDPGADRVPTLSLPFDDLVPGLAHEIQVIAAIADHQVVARAAVQRVVAFVAAHRVVDVRPGQGDVIGGGLIVDLQGFDVVIARQRKANRGADHIRAIAGRFGDGRVVGIDIIGVIARTTAHFGAIAGANPGIETVIARAAVQRVEIITTIKLVITAQAVERIRATATVQRVCALCTGQAVRTRQLGGQLNVRHQGAGLSIRQSRIFELDGLDRVRDHLFPQQCLQSHAGGACRGRDLG</sequence>
<accession>A0A2R8CFU4</accession>
<proteinExistence type="predicted"/>
<dbReference type="Proteomes" id="UP000244898">
    <property type="component" value="Unassembled WGS sequence"/>
</dbReference>
<dbReference type="PROSITE" id="PS51257">
    <property type="entry name" value="PROKAR_LIPOPROTEIN"/>
    <property type="match status" value="1"/>
</dbReference>
<keyword evidence="2" id="KW-1185">Reference proteome</keyword>
<gene>
    <name evidence="1" type="ORF">TRM7615_04820</name>
</gene>
<evidence type="ECO:0000313" key="1">
    <source>
        <dbReference type="EMBL" id="SPJ31277.1"/>
    </source>
</evidence>
<dbReference type="AlphaFoldDB" id="A0A2R8CFU4"/>
<evidence type="ECO:0000313" key="2">
    <source>
        <dbReference type="Proteomes" id="UP000244898"/>
    </source>
</evidence>
<dbReference type="EMBL" id="ONZG01000019">
    <property type="protein sequence ID" value="SPJ31277.1"/>
    <property type="molecule type" value="Genomic_DNA"/>
</dbReference>